<organism evidence="7 8">
    <name type="scientific">Campylobacter subantarcticus</name>
    <dbReference type="NCBI Taxonomy" id="497724"/>
    <lineage>
        <taxon>Bacteria</taxon>
        <taxon>Pseudomonadati</taxon>
        <taxon>Campylobacterota</taxon>
        <taxon>Epsilonproteobacteria</taxon>
        <taxon>Campylobacterales</taxon>
        <taxon>Campylobacteraceae</taxon>
        <taxon>Campylobacter</taxon>
    </lineage>
</organism>
<comment type="caution">
    <text evidence="7">The sequence shown here is derived from an EMBL/GenBank/DDBJ whole genome shotgun (WGS) entry which is preliminary data.</text>
</comment>
<keyword evidence="8" id="KW-1185">Reference proteome</keyword>
<keyword evidence="4 5" id="KW-0472">Membrane</keyword>
<protein>
    <submittedName>
        <fullName evidence="7">TM2 domain-containing protein</fullName>
    </submittedName>
</protein>
<feature type="transmembrane region" description="Helical" evidence="5">
    <location>
        <begin position="35"/>
        <end position="54"/>
    </location>
</feature>
<comment type="subcellular location">
    <subcellularLocation>
        <location evidence="1">Membrane</location>
        <topology evidence="1">Multi-pass membrane protein</topology>
    </subcellularLocation>
</comment>
<dbReference type="Proteomes" id="UP000364097">
    <property type="component" value="Unassembled WGS sequence"/>
</dbReference>
<dbReference type="InterPro" id="IPR007829">
    <property type="entry name" value="TM2"/>
</dbReference>
<evidence type="ECO:0000313" key="8">
    <source>
        <dbReference type="Proteomes" id="UP000364097"/>
    </source>
</evidence>
<keyword evidence="2 5" id="KW-0812">Transmembrane</keyword>
<evidence type="ECO:0000256" key="5">
    <source>
        <dbReference type="SAM" id="Phobius"/>
    </source>
</evidence>
<accession>A0ABW9N7C5</accession>
<feature type="domain" description="TM2" evidence="6">
    <location>
        <begin position="34"/>
        <end position="76"/>
    </location>
</feature>
<dbReference type="Pfam" id="PF05154">
    <property type="entry name" value="TM2"/>
    <property type="match status" value="1"/>
</dbReference>
<evidence type="ECO:0000313" key="7">
    <source>
        <dbReference type="EMBL" id="MPC00161.1"/>
    </source>
</evidence>
<name>A0ABW9N7C5_9BACT</name>
<evidence type="ECO:0000256" key="3">
    <source>
        <dbReference type="ARBA" id="ARBA00022989"/>
    </source>
</evidence>
<sequence>MSNEDLKKKLETLSSDKLDKVYTRLQYTKLKNPTLVFWVYNFLLGGFGVARFYIGQIGWGIFRLVLTLLAMIIGFIADSSYDSF</sequence>
<evidence type="ECO:0000256" key="4">
    <source>
        <dbReference type="ARBA" id="ARBA00023136"/>
    </source>
</evidence>
<gene>
    <name evidence="7" type="ORF">A0Z09_009030</name>
</gene>
<feature type="transmembrane region" description="Helical" evidence="5">
    <location>
        <begin position="61"/>
        <end position="81"/>
    </location>
</feature>
<evidence type="ECO:0000256" key="2">
    <source>
        <dbReference type="ARBA" id="ARBA00022692"/>
    </source>
</evidence>
<evidence type="ECO:0000259" key="6">
    <source>
        <dbReference type="Pfam" id="PF05154"/>
    </source>
</evidence>
<proteinExistence type="predicted"/>
<keyword evidence="3 5" id="KW-1133">Transmembrane helix</keyword>
<evidence type="ECO:0000256" key="1">
    <source>
        <dbReference type="ARBA" id="ARBA00004141"/>
    </source>
</evidence>
<reference evidence="7" key="1">
    <citation type="submission" date="2019-08" db="EMBL/GenBank/DDBJ databases">
        <title>Rapid identification of Enteric Bacteria from Whole Genome Sequences (WGS) using Average Nucleotide Identity (ANI).</title>
        <authorList>
            <person name="Lane C."/>
        </authorList>
    </citation>
    <scope>NUCLEOTIDE SEQUENCE [LARGE SCALE GENOMIC DNA]</scope>
    <source>
        <strain evidence="7">2010D-8461</strain>
    </source>
</reference>
<dbReference type="EMBL" id="AACKMW020000074">
    <property type="protein sequence ID" value="MPC00161.1"/>
    <property type="molecule type" value="Genomic_DNA"/>
</dbReference>